<dbReference type="EMBL" id="QGKS01000254">
    <property type="protein sequence ID" value="PWR13829.1"/>
    <property type="molecule type" value="Genomic_DNA"/>
</dbReference>
<evidence type="ECO:0000256" key="1">
    <source>
        <dbReference type="ARBA" id="ARBA00004613"/>
    </source>
</evidence>
<feature type="region of interest" description="Disordered" evidence="3">
    <location>
        <begin position="264"/>
        <end position="287"/>
    </location>
</feature>
<keyword evidence="2" id="KW-0732">Signal</keyword>
<dbReference type="Gene3D" id="3.20.20.370">
    <property type="entry name" value="Glycoside hydrolase/deacetylase"/>
    <property type="match status" value="1"/>
</dbReference>
<dbReference type="Proteomes" id="UP000246050">
    <property type="component" value="Unassembled WGS sequence"/>
</dbReference>
<dbReference type="SUPFAM" id="SSF88713">
    <property type="entry name" value="Glycoside hydrolase/deacetylase"/>
    <property type="match status" value="1"/>
</dbReference>
<dbReference type="RefSeq" id="WP_109802908.1">
    <property type="nucleotide sequence ID" value="NZ_QGKS01000254.1"/>
</dbReference>
<evidence type="ECO:0000259" key="4">
    <source>
        <dbReference type="PROSITE" id="PS51677"/>
    </source>
</evidence>
<comment type="subcellular location">
    <subcellularLocation>
        <location evidence="1">Secreted</location>
    </subcellularLocation>
</comment>
<comment type="caution">
    <text evidence="5">The sequence shown here is derived from an EMBL/GenBank/DDBJ whole genome shotgun (WGS) entry which is preliminary data.</text>
</comment>
<dbReference type="CDD" id="cd10918">
    <property type="entry name" value="CE4_NodB_like_5s_6s"/>
    <property type="match status" value="1"/>
</dbReference>
<organism evidence="5 6">
    <name type="scientific">Micromonospora sicca</name>
    <dbReference type="NCBI Taxonomy" id="2202420"/>
    <lineage>
        <taxon>Bacteria</taxon>
        <taxon>Bacillati</taxon>
        <taxon>Actinomycetota</taxon>
        <taxon>Actinomycetes</taxon>
        <taxon>Micromonosporales</taxon>
        <taxon>Micromonosporaceae</taxon>
        <taxon>Micromonospora</taxon>
    </lineage>
</organism>
<dbReference type="OrthoDB" id="9782872at2"/>
<dbReference type="PANTHER" id="PTHR34216:SF3">
    <property type="entry name" value="POLY-BETA-1,6-N-ACETYL-D-GLUCOSAMINE N-DEACETYLASE"/>
    <property type="match status" value="1"/>
</dbReference>
<evidence type="ECO:0000313" key="6">
    <source>
        <dbReference type="Proteomes" id="UP000246050"/>
    </source>
</evidence>
<dbReference type="PROSITE" id="PS51677">
    <property type="entry name" value="NODB"/>
    <property type="match status" value="1"/>
</dbReference>
<dbReference type="InterPro" id="IPR051398">
    <property type="entry name" value="Polysacch_Deacetylase"/>
</dbReference>
<dbReference type="GO" id="GO:0005975">
    <property type="term" value="P:carbohydrate metabolic process"/>
    <property type="evidence" value="ECO:0007669"/>
    <property type="project" value="InterPro"/>
</dbReference>
<protein>
    <submittedName>
        <fullName evidence="5">Polysaccharide deacetylase</fullName>
    </submittedName>
</protein>
<evidence type="ECO:0000313" key="5">
    <source>
        <dbReference type="EMBL" id="PWR13829.1"/>
    </source>
</evidence>
<sequence>MNRAPKTVVPVLCYHSVGDVRRDGTLRWAVSPGDFDEQMALIRERGRTPMTASGYAAVLRGLAPLPPRPVLITFDDGFPDLAEVALPVLRRHGLMATAYVIAARVGVAPPSDGDPSLDWDQLRELHSHGVEIGSHSRSHRALDCLRPSELHQEVVGSRQVLEDGTGTSVRSLAYPYGYHSIAVRTAVRAAGYSSACGVKNALSHPDDDVFAIARVLIERETGIAGITALLDGTGWPLAWRGERWRTRGWRAFRRARHLVARRAPATEPADLGTAGRKHRGREGEVTR</sequence>
<feature type="domain" description="NodB homology" evidence="4">
    <location>
        <begin position="68"/>
        <end position="287"/>
    </location>
</feature>
<dbReference type="Pfam" id="PF01522">
    <property type="entry name" value="Polysacc_deac_1"/>
    <property type="match status" value="1"/>
</dbReference>
<dbReference type="AlphaFoldDB" id="A0A317DGD3"/>
<evidence type="ECO:0000256" key="2">
    <source>
        <dbReference type="ARBA" id="ARBA00022729"/>
    </source>
</evidence>
<reference evidence="5 6" key="1">
    <citation type="submission" date="2018-05" db="EMBL/GenBank/DDBJ databases">
        <title>Micromonosporas from Atacama Desert.</title>
        <authorList>
            <person name="Carro L."/>
            <person name="Golinska P."/>
            <person name="Klenk H.-P."/>
            <person name="Goodfellow M."/>
        </authorList>
    </citation>
    <scope>NUCLEOTIDE SEQUENCE [LARGE SCALE GENOMIC DNA]</scope>
    <source>
        <strain evidence="5 6">4G51</strain>
    </source>
</reference>
<dbReference type="GO" id="GO:0005576">
    <property type="term" value="C:extracellular region"/>
    <property type="evidence" value="ECO:0007669"/>
    <property type="project" value="UniProtKB-SubCell"/>
</dbReference>
<name>A0A317DGD3_9ACTN</name>
<dbReference type="PANTHER" id="PTHR34216">
    <property type="match status" value="1"/>
</dbReference>
<evidence type="ECO:0000256" key="3">
    <source>
        <dbReference type="SAM" id="MobiDB-lite"/>
    </source>
</evidence>
<dbReference type="InterPro" id="IPR011330">
    <property type="entry name" value="Glyco_hydro/deAcase_b/a-brl"/>
</dbReference>
<gene>
    <name evidence="5" type="ORF">DKT69_19225</name>
</gene>
<accession>A0A317DGD3</accession>
<dbReference type="InterPro" id="IPR002509">
    <property type="entry name" value="NODB_dom"/>
</dbReference>
<dbReference type="GO" id="GO:0016810">
    <property type="term" value="F:hydrolase activity, acting on carbon-nitrogen (but not peptide) bonds"/>
    <property type="evidence" value="ECO:0007669"/>
    <property type="project" value="InterPro"/>
</dbReference>
<proteinExistence type="predicted"/>